<evidence type="ECO:0000313" key="9">
    <source>
        <dbReference type="Proteomes" id="UP001523369"/>
    </source>
</evidence>
<keyword evidence="2 6" id="KW-0732">Signal</keyword>
<name>A0ABT1E2B3_9ACTN</name>
<protein>
    <submittedName>
        <fullName evidence="8">Family 43 glycosylhydrolase</fullName>
    </submittedName>
</protein>
<feature type="domain" description="Ricin B lectin" evidence="7">
    <location>
        <begin position="79"/>
        <end position="146"/>
    </location>
</feature>
<evidence type="ECO:0000256" key="6">
    <source>
        <dbReference type="SAM" id="SignalP"/>
    </source>
</evidence>
<gene>
    <name evidence="8" type="ORF">M1L60_42480</name>
</gene>
<keyword evidence="9" id="KW-1185">Reference proteome</keyword>
<dbReference type="Gene3D" id="2.115.10.20">
    <property type="entry name" value="Glycosyl hydrolase domain, family 43"/>
    <property type="match status" value="1"/>
</dbReference>
<reference evidence="8 9" key="1">
    <citation type="submission" date="2022-06" db="EMBL/GenBank/DDBJ databases">
        <title>New Species of the Genus Actinoplanes, ActinopZanes ferrugineus.</title>
        <authorList>
            <person name="Ding P."/>
        </authorList>
    </citation>
    <scope>NUCLEOTIDE SEQUENCE [LARGE SCALE GENOMIC DNA]</scope>
    <source>
        <strain evidence="8 9">TRM88003</strain>
    </source>
</reference>
<evidence type="ECO:0000256" key="2">
    <source>
        <dbReference type="ARBA" id="ARBA00022729"/>
    </source>
</evidence>
<sequence length="485" mass="51784">MNRNFGPLRRAAAAVSAASLLLVLLVPGRASAAVTFTSTIANTSTNNCVTVPGGATTPALQLTQAACGPAFTLTPVGSSADTYTIATPGGANCVDVNGVSTADNAQIIQWPCNSQNNQRFQLRPIGTNTFQLAAVHSSKCIAANGTAAGLIQLPCTTAAARVWRLSGYPTNPGGKTFTNPLKAQGPDPWLTYYNGNYYLATTTWNRTITMRKATTLAGLATATDQVIFNLTRPNGAGTMWAPEFHLINGRWYFYYTAGQEPYNLGTQRIHVLESSGTDPMGPYSFKADLLDPTADNTWELDASILQLNGKLYLLGTFYNGSQPNFIRELSNPWTAAGTRRILSTPTYNWETVGGAVNEGAEVLQRNGKTFIVFSASHCSTPDYKLGLLTYNGGDPLLSSSWVKSSTPVFQRNNAAGVYGPGHNGFFKSPDGTEDWIVYHGTTNPNGNCDLNRSTRAQKFTWNADGTPNFGTPVGLGVTLTAPSGE</sequence>
<dbReference type="InterPro" id="IPR000772">
    <property type="entry name" value="Ricin_B_lectin"/>
</dbReference>
<proteinExistence type="inferred from homology"/>
<keyword evidence="3 5" id="KW-0378">Hydrolase</keyword>
<dbReference type="SUPFAM" id="SSF75005">
    <property type="entry name" value="Arabinanase/levansucrase/invertase"/>
    <property type="match status" value="1"/>
</dbReference>
<evidence type="ECO:0000256" key="1">
    <source>
        <dbReference type="ARBA" id="ARBA00009865"/>
    </source>
</evidence>
<dbReference type="Gene3D" id="2.80.10.50">
    <property type="match status" value="1"/>
</dbReference>
<comment type="similarity">
    <text evidence="1 5">Belongs to the glycosyl hydrolase 43 family.</text>
</comment>
<evidence type="ECO:0000313" key="8">
    <source>
        <dbReference type="EMBL" id="MCO8277264.1"/>
    </source>
</evidence>
<evidence type="ECO:0000256" key="5">
    <source>
        <dbReference type="RuleBase" id="RU361187"/>
    </source>
</evidence>
<dbReference type="PANTHER" id="PTHR43817">
    <property type="entry name" value="GLYCOSYL HYDROLASE"/>
    <property type="match status" value="1"/>
</dbReference>
<keyword evidence="4 5" id="KW-0326">Glycosidase</keyword>
<dbReference type="PROSITE" id="PS50231">
    <property type="entry name" value="RICIN_B_LECTIN"/>
    <property type="match status" value="1"/>
</dbReference>
<dbReference type="PANTHER" id="PTHR43817:SF1">
    <property type="entry name" value="HYDROLASE, FAMILY 43, PUTATIVE (AFU_ORTHOLOGUE AFUA_3G01660)-RELATED"/>
    <property type="match status" value="1"/>
</dbReference>
<evidence type="ECO:0000256" key="3">
    <source>
        <dbReference type="ARBA" id="ARBA00022801"/>
    </source>
</evidence>
<dbReference type="InterPro" id="IPR035992">
    <property type="entry name" value="Ricin_B-like_lectins"/>
</dbReference>
<organism evidence="8 9">
    <name type="scientific">Paractinoplanes aksuensis</name>
    <dbReference type="NCBI Taxonomy" id="2939490"/>
    <lineage>
        <taxon>Bacteria</taxon>
        <taxon>Bacillati</taxon>
        <taxon>Actinomycetota</taxon>
        <taxon>Actinomycetes</taxon>
        <taxon>Micromonosporales</taxon>
        <taxon>Micromonosporaceae</taxon>
        <taxon>Paractinoplanes</taxon>
    </lineage>
</organism>
<feature type="signal peptide" evidence="6">
    <location>
        <begin position="1"/>
        <end position="32"/>
    </location>
</feature>
<dbReference type="InterPro" id="IPR023296">
    <property type="entry name" value="Glyco_hydro_beta-prop_sf"/>
</dbReference>
<dbReference type="EMBL" id="JAMYJR010000056">
    <property type="protein sequence ID" value="MCO8277264.1"/>
    <property type="molecule type" value="Genomic_DNA"/>
</dbReference>
<dbReference type="CDD" id="cd18820">
    <property type="entry name" value="GH43_LbAraf43-like"/>
    <property type="match status" value="1"/>
</dbReference>
<evidence type="ECO:0000256" key="4">
    <source>
        <dbReference type="ARBA" id="ARBA00023295"/>
    </source>
</evidence>
<dbReference type="CDD" id="cd00161">
    <property type="entry name" value="beta-trefoil_Ricin-like"/>
    <property type="match status" value="1"/>
</dbReference>
<dbReference type="RefSeq" id="WP_253243283.1">
    <property type="nucleotide sequence ID" value="NZ_JAMYJR010000056.1"/>
</dbReference>
<comment type="caution">
    <text evidence="8">The sequence shown here is derived from an EMBL/GenBank/DDBJ whole genome shotgun (WGS) entry which is preliminary data.</text>
</comment>
<feature type="chain" id="PRO_5046310135" evidence="6">
    <location>
        <begin position="33"/>
        <end position="485"/>
    </location>
</feature>
<dbReference type="Pfam" id="PF04616">
    <property type="entry name" value="Glyco_hydro_43"/>
    <property type="match status" value="1"/>
</dbReference>
<dbReference type="SUPFAM" id="SSF50370">
    <property type="entry name" value="Ricin B-like lectins"/>
    <property type="match status" value="1"/>
</dbReference>
<dbReference type="Pfam" id="PF14200">
    <property type="entry name" value="RicinB_lectin_2"/>
    <property type="match status" value="1"/>
</dbReference>
<dbReference type="Proteomes" id="UP001523369">
    <property type="component" value="Unassembled WGS sequence"/>
</dbReference>
<dbReference type="InterPro" id="IPR006710">
    <property type="entry name" value="Glyco_hydro_43"/>
</dbReference>
<evidence type="ECO:0000259" key="7">
    <source>
        <dbReference type="Pfam" id="PF14200"/>
    </source>
</evidence>
<accession>A0ABT1E2B3</accession>